<keyword evidence="7" id="KW-0378">Hydrolase</keyword>
<accession>A0ABQ2NIJ0</accession>
<keyword evidence="6" id="KW-0645">Protease</keyword>
<proteinExistence type="inferred from homology"/>
<organism evidence="9 10">
    <name type="scientific">Cloacibacterium rupense</name>
    <dbReference type="NCBI Taxonomy" id="517423"/>
    <lineage>
        <taxon>Bacteria</taxon>
        <taxon>Pseudomonadati</taxon>
        <taxon>Bacteroidota</taxon>
        <taxon>Flavobacteriia</taxon>
        <taxon>Flavobacteriales</taxon>
        <taxon>Weeksellaceae</taxon>
    </lineage>
</organism>
<dbReference type="EMBL" id="BMLV01000001">
    <property type="protein sequence ID" value="GGP02516.1"/>
    <property type="molecule type" value="Genomic_DNA"/>
</dbReference>
<evidence type="ECO:0000256" key="1">
    <source>
        <dbReference type="ARBA" id="ARBA00001092"/>
    </source>
</evidence>
<evidence type="ECO:0000256" key="3">
    <source>
        <dbReference type="ARBA" id="ARBA00006534"/>
    </source>
</evidence>
<comment type="caution">
    <text evidence="9">The sequence shown here is derived from an EMBL/GenBank/DDBJ whole genome shotgun (WGS) entry which is preliminary data.</text>
</comment>
<dbReference type="InterPro" id="IPR011811">
    <property type="entry name" value="Peptidase_S51_cyanophycinase"/>
</dbReference>
<dbReference type="EC" id="3.4.15.6" evidence="4"/>
<evidence type="ECO:0000256" key="4">
    <source>
        <dbReference type="ARBA" id="ARBA00013115"/>
    </source>
</evidence>
<dbReference type="CDD" id="cd03145">
    <property type="entry name" value="GAT1_cyanophycinase"/>
    <property type="match status" value="1"/>
</dbReference>
<dbReference type="RefSeq" id="WP_188616710.1">
    <property type="nucleotide sequence ID" value="NZ_BMLV01000001.1"/>
</dbReference>
<keyword evidence="10" id="KW-1185">Reference proteome</keyword>
<keyword evidence="8" id="KW-0720">Serine protease</keyword>
<evidence type="ECO:0000256" key="6">
    <source>
        <dbReference type="ARBA" id="ARBA00022670"/>
    </source>
</evidence>
<dbReference type="NCBIfam" id="TIGR02069">
    <property type="entry name" value="cyanophycinase"/>
    <property type="match status" value="1"/>
</dbReference>
<dbReference type="InterPro" id="IPR029062">
    <property type="entry name" value="Class_I_gatase-like"/>
</dbReference>
<name>A0ABQ2NIJ0_9FLAO</name>
<dbReference type="SUPFAM" id="SSF52317">
    <property type="entry name" value="Class I glutamine amidotransferase-like"/>
    <property type="match status" value="1"/>
</dbReference>
<dbReference type="Gene3D" id="3.40.50.880">
    <property type="match status" value="1"/>
</dbReference>
<dbReference type="PANTHER" id="PTHR36175">
    <property type="entry name" value="CYANOPHYCINASE"/>
    <property type="match status" value="1"/>
</dbReference>
<evidence type="ECO:0000256" key="5">
    <source>
        <dbReference type="ARBA" id="ARBA00015719"/>
    </source>
</evidence>
<comment type="similarity">
    <text evidence="3">Belongs to the peptidase S51 family.</text>
</comment>
<evidence type="ECO:0000256" key="8">
    <source>
        <dbReference type="ARBA" id="ARBA00022825"/>
    </source>
</evidence>
<gene>
    <name evidence="9" type="ORF">GCM10010992_07210</name>
</gene>
<comment type="function">
    <text evidence="2">Exopeptidase that catalyzes the hydrolytic cleavage of multi-L-arginyl-poly-L-aspartic acid (cyanophycin; a water-insoluble reserve polymer) into aspartate-arginine dipeptides.</text>
</comment>
<dbReference type="Pfam" id="PF03575">
    <property type="entry name" value="Peptidase_S51"/>
    <property type="match status" value="1"/>
</dbReference>
<dbReference type="Proteomes" id="UP000620064">
    <property type="component" value="Unassembled WGS sequence"/>
</dbReference>
<evidence type="ECO:0000313" key="10">
    <source>
        <dbReference type="Proteomes" id="UP000620064"/>
    </source>
</evidence>
<evidence type="ECO:0000313" key="9">
    <source>
        <dbReference type="EMBL" id="GGP02516.1"/>
    </source>
</evidence>
<comment type="catalytic activity">
    <reaction evidence="1">
        <text>[L-4-(L-arginin-2-N-yl)aspartate](n) + H2O = [L-4-(L-arginin-2-N-yl)aspartate](n-1) + L-4-(L-arginin-2-N-yl)aspartate</text>
        <dbReference type="Rhea" id="RHEA:12845"/>
        <dbReference type="Rhea" id="RHEA-COMP:13728"/>
        <dbReference type="Rhea" id="RHEA-COMP:13734"/>
        <dbReference type="ChEBI" id="CHEBI:15377"/>
        <dbReference type="ChEBI" id="CHEBI:137986"/>
        <dbReference type="ChEBI" id="CHEBI:137991"/>
        <dbReference type="EC" id="3.4.15.6"/>
    </reaction>
</comment>
<evidence type="ECO:0000256" key="2">
    <source>
        <dbReference type="ARBA" id="ARBA00002039"/>
    </source>
</evidence>
<protein>
    <recommendedName>
        <fullName evidence="5">Cyanophycinase</fullName>
        <ecNumber evidence="4">3.4.15.6</ecNumber>
    </recommendedName>
</protein>
<dbReference type="PANTHER" id="PTHR36175:SF1">
    <property type="entry name" value="CYANOPHYCINASE"/>
    <property type="match status" value="1"/>
</dbReference>
<dbReference type="InterPro" id="IPR005320">
    <property type="entry name" value="Peptidase_S51"/>
</dbReference>
<reference evidence="10" key="1">
    <citation type="journal article" date="2019" name="Int. J. Syst. Evol. Microbiol.">
        <title>The Global Catalogue of Microorganisms (GCM) 10K type strain sequencing project: providing services to taxonomists for standard genome sequencing and annotation.</title>
        <authorList>
            <consortium name="The Broad Institute Genomics Platform"/>
            <consortium name="The Broad Institute Genome Sequencing Center for Infectious Disease"/>
            <person name="Wu L."/>
            <person name="Ma J."/>
        </authorList>
    </citation>
    <scope>NUCLEOTIDE SEQUENCE [LARGE SCALE GENOMIC DNA]</scope>
    <source>
        <strain evidence="10">CGMCC 1.7656</strain>
    </source>
</reference>
<evidence type="ECO:0000256" key="7">
    <source>
        <dbReference type="ARBA" id="ARBA00022801"/>
    </source>
</evidence>
<sequence>MDRRILFLLFFIFNFTFSQSPKGKLFIIGGGSRPDFLVDRMIKEAGLKPSETVAIFPHASEEQDSSFYYARQQFEKRNLKTLDCAFKKEGRLSSSKLDSLKNAKLIYIGGGDQVRFMEIINSYPEVKNLLKSAYQDGKMIAGTSAGAAIMSEVMLTGNQLKYKNYENTFDNIEAQNVDTSKGLGFITTAVIDQHFVVRSRYNRLLSIIIENPKLKGIGIDEGTAILVKNNVAEVVGRAQVVVFKNPKKSKHLYKDKLGAKSIILDIYLNGEKFQF</sequence>